<proteinExistence type="predicted"/>
<dbReference type="EMBL" id="CAJOBH010009950">
    <property type="protein sequence ID" value="CAF4153136.1"/>
    <property type="molecule type" value="Genomic_DNA"/>
</dbReference>
<dbReference type="Proteomes" id="UP000681967">
    <property type="component" value="Unassembled WGS sequence"/>
</dbReference>
<dbReference type="PANTHER" id="PTHR33223">
    <property type="entry name" value="CCHC-TYPE DOMAIN-CONTAINING PROTEIN"/>
    <property type="match status" value="1"/>
</dbReference>
<protein>
    <recommendedName>
        <fullName evidence="1">Retrotransposon gag domain-containing protein</fullName>
    </recommendedName>
</protein>
<organism evidence="2 3">
    <name type="scientific">Rotaria magnacalcarata</name>
    <dbReference type="NCBI Taxonomy" id="392030"/>
    <lineage>
        <taxon>Eukaryota</taxon>
        <taxon>Metazoa</taxon>
        <taxon>Spiralia</taxon>
        <taxon>Gnathifera</taxon>
        <taxon>Rotifera</taxon>
        <taxon>Eurotatoria</taxon>
        <taxon>Bdelloidea</taxon>
        <taxon>Philodinida</taxon>
        <taxon>Philodinidae</taxon>
        <taxon>Rotaria</taxon>
    </lineage>
</organism>
<feature type="domain" description="Retrotransposon gag" evidence="1">
    <location>
        <begin position="37"/>
        <end position="122"/>
    </location>
</feature>
<comment type="caution">
    <text evidence="2">The sequence shown here is derived from an EMBL/GenBank/DDBJ whole genome shotgun (WGS) entry which is preliminary data.</text>
</comment>
<dbReference type="Pfam" id="PF03732">
    <property type="entry name" value="Retrotrans_gag"/>
    <property type="match status" value="1"/>
</dbReference>
<evidence type="ECO:0000313" key="3">
    <source>
        <dbReference type="Proteomes" id="UP000681967"/>
    </source>
</evidence>
<reference evidence="2" key="1">
    <citation type="submission" date="2021-02" db="EMBL/GenBank/DDBJ databases">
        <authorList>
            <person name="Nowell W R."/>
        </authorList>
    </citation>
    <scope>NUCLEOTIDE SEQUENCE</scope>
</reference>
<accession>A0A8S2RD50</accession>
<name>A0A8S2RD50_9BILA</name>
<gene>
    <name evidence="2" type="ORF">BYL167_LOCUS21643</name>
</gene>
<dbReference type="AlphaFoldDB" id="A0A8S2RD50"/>
<evidence type="ECO:0000259" key="1">
    <source>
        <dbReference type="Pfam" id="PF03732"/>
    </source>
</evidence>
<sequence>MLRSKTEPGKLELMKLNKFVYLTIINWSICKIFKCTIKLGGAAFNCYDNNKETSRSWRELKQHLLDRFKKSRSTPKTQLKERKQQPGETLIAYYDDIRDLCKQVNNNILLNIIVDYLQDGLRHELKIHIKRQRKALNNEPTPAIFSKIACDEEELHITTPTVLPNKSHINHSGTQDDEDLSNSIPSFPILYNHFFIRAQVNHIYNNILIDSDSSITIIHHHFLQRIHRNTFEPTRPSYI</sequence>
<dbReference type="PANTHER" id="PTHR33223:SF6">
    <property type="entry name" value="CCHC-TYPE DOMAIN-CONTAINING PROTEIN"/>
    <property type="match status" value="1"/>
</dbReference>
<dbReference type="InterPro" id="IPR005162">
    <property type="entry name" value="Retrotrans_gag_dom"/>
</dbReference>
<evidence type="ECO:0000313" key="2">
    <source>
        <dbReference type="EMBL" id="CAF4153136.1"/>
    </source>
</evidence>